<dbReference type="GO" id="GO:0046872">
    <property type="term" value="F:metal ion binding"/>
    <property type="evidence" value="ECO:0007669"/>
    <property type="project" value="UniProtKB-KW"/>
</dbReference>
<dbReference type="Pfam" id="PF01026">
    <property type="entry name" value="TatD_DNase"/>
    <property type="match status" value="1"/>
</dbReference>
<reference evidence="5" key="1">
    <citation type="submission" date="2022-11" db="UniProtKB">
        <authorList>
            <consortium name="EnsemblMetazoa"/>
        </authorList>
    </citation>
    <scope>IDENTIFICATION</scope>
</reference>
<keyword evidence="2" id="KW-0479">Metal-binding</keyword>
<dbReference type="SUPFAM" id="SSF51556">
    <property type="entry name" value="Metallo-dependent hydrolases"/>
    <property type="match status" value="1"/>
</dbReference>
<evidence type="ECO:0000256" key="3">
    <source>
        <dbReference type="ARBA" id="ARBA00022801"/>
    </source>
</evidence>
<dbReference type="EnsemblMetazoa" id="XM_021057868.2">
    <property type="protein sequence ID" value="XP_020913527.2"/>
    <property type="gene ID" value="LOC110251191"/>
</dbReference>
<organism evidence="5 6">
    <name type="scientific">Exaiptasia diaphana</name>
    <name type="common">Tropical sea anemone</name>
    <name type="synonym">Aiptasia pulchella</name>
    <dbReference type="NCBI Taxonomy" id="2652724"/>
    <lineage>
        <taxon>Eukaryota</taxon>
        <taxon>Metazoa</taxon>
        <taxon>Cnidaria</taxon>
        <taxon>Anthozoa</taxon>
        <taxon>Hexacorallia</taxon>
        <taxon>Actiniaria</taxon>
        <taxon>Aiptasiidae</taxon>
        <taxon>Exaiptasia</taxon>
    </lineage>
</organism>
<dbReference type="PANTHER" id="PTHR46317">
    <property type="entry name" value="HYDROLASE OF PHP SUPERFAMILY-RELATED PROTEIN"/>
    <property type="match status" value="1"/>
</dbReference>
<keyword evidence="6" id="KW-1185">Reference proteome</keyword>
<accession>A0A913Y203</accession>
<comment type="similarity">
    <text evidence="1">Belongs to the metallo-dependent hydrolases superfamily. TatD-type hydrolase family.</text>
</comment>
<proteinExistence type="inferred from homology"/>
<dbReference type="GeneID" id="110251191"/>
<protein>
    <submittedName>
        <fullName evidence="5">Uncharacterized protein</fullName>
    </submittedName>
</protein>
<evidence type="ECO:0000313" key="5">
    <source>
        <dbReference type="EnsemblMetazoa" id="XP_020913527.2"/>
    </source>
</evidence>
<comment type="function">
    <text evidence="4">Exhibits 3'-exonuclease activities and apurinic/apyrimidinic (AP) endonuclease (in vitro). Show preferential AP endonuclease activity on double-stranded DNA substrates and 3'- exonuclease activity on single-stranded DNA.</text>
</comment>
<dbReference type="PANTHER" id="PTHR46317:SF1">
    <property type="entry name" value="HYDROLASE, TATD FAMILY"/>
    <property type="match status" value="1"/>
</dbReference>
<name>A0A913Y203_EXADI</name>
<dbReference type="InterPro" id="IPR001130">
    <property type="entry name" value="TatD-like"/>
</dbReference>
<sequence>MLADKYPDFIAPCLGIHPVQQLNPERSVTMNDMEGVEDMIRDNQHRLFAIGEIGLDFTPRFIKSDHDKEVQKEVFIQQVKLAKELDLPVNVHSRSAGRHVINILKEQGIPMTIITYLH</sequence>
<dbReference type="KEGG" id="epa:110251191"/>
<dbReference type="RefSeq" id="XP_020913527.2">
    <property type="nucleotide sequence ID" value="XM_021057868.2"/>
</dbReference>
<evidence type="ECO:0000256" key="1">
    <source>
        <dbReference type="ARBA" id="ARBA00009275"/>
    </source>
</evidence>
<dbReference type="Gene3D" id="3.20.20.140">
    <property type="entry name" value="Metal-dependent hydrolases"/>
    <property type="match status" value="1"/>
</dbReference>
<evidence type="ECO:0000313" key="6">
    <source>
        <dbReference type="Proteomes" id="UP000887567"/>
    </source>
</evidence>
<keyword evidence="3" id="KW-0378">Hydrolase</keyword>
<dbReference type="AlphaFoldDB" id="A0A913Y203"/>
<evidence type="ECO:0000256" key="2">
    <source>
        <dbReference type="ARBA" id="ARBA00022723"/>
    </source>
</evidence>
<dbReference type="InterPro" id="IPR032466">
    <property type="entry name" value="Metal_Hydrolase"/>
</dbReference>
<evidence type="ECO:0000256" key="4">
    <source>
        <dbReference type="ARBA" id="ARBA00093287"/>
    </source>
</evidence>
<dbReference type="GO" id="GO:0016788">
    <property type="term" value="F:hydrolase activity, acting on ester bonds"/>
    <property type="evidence" value="ECO:0007669"/>
    <property type="project" value="InterPro"/>
</dbReference>
<dbReference type="Proteomes" id="UP000887567">
    <property type="component" value="Unplaced"/>
</dbReference>
<dbReference type="OrthoDB" id="413993at2759"/>